<comment type="caution">
    <text evidence="2">The sequence shown here is derived from an EMBL/GenBank/DDBJ whole genome shotgun (WGS) entry which is preliminary data.</text>
</comment>
<organism evidence="2 3">
    <name type="scientific">Hydnum rufescens UP504</name>
    <dbReference type="NCBI Taxonomy" id="1448309"/>
    <lineage>
        <taxon>Eukaryota</taxon>
        <taxon>Fungi</taxon>
        <taxon>Dikarya</taxon>
        <taxon>Basidiomycota</taxon>
        <taxon>Agaricomycotina</taxon>
        <taxon>Agaricomycetes</taxon>
        <taxon>Cantharellales</taxon>
        <taxon>Hydnaceae</taxon>
        <taxon>Hydnum</taxon>
    </lineage>
</organism>
<protein>
    <submittedName>
        <fullName evidence="2">Uncharacterized protein</fullName>
    </submittedName>
</protein>
<gene>
    <name evidence="2" type="ORF">BS47DRAFT_1402114</name>
</gene>
<feature type="region of interest" description="Disordered" evidence="1">
    <location>
        <begin position="1"/>
        <end position="25"/>
    </location>
</feature>
<sequence length="166" mass="18493">MSSQRTGTEVLNPPVEWNDSMQEPKPETANIFDERELGLRIGSTADTGVTQDWPTGRRSGLWQSVMGVSRILVVKNLGLRQRTRTEILSIWWRSSLDYEVMQRGYFRSKADSAKLSRSHRTQPSIVTVGKDGPIGDSTQTCKPTTIIGTAKKGNLGYEASSQRSHP</sequence>
<evidence type="ECO:0000256" key="1">
    <source>
        <dbReference type="SAM" id="MobiDB-lite"/>
    </source>
</evidence>
<evidence type="ECO:0000313" key="2">
    <source>
        <dbReference type="EMBL" id="KAF9503740.1"/>
    </source>
</evidence>
<proteinExistence type="predicted"/>
<keyword evidence="3" id="KW-1185">Reference proteome</keyword>
<accession>A0A9P6DMN5</accession>
<dbReference type="AlphaFoldDB" id="A0A9P6DMN5"/>
<dbReference type="Proteomes" id="UP000886523">
    <property type="component" value="Unassembled WGS sequence"/>
</dbReference>
<evidence type="ECO:0000313" key="3">
    <source>
        <dbReference type="Proteomes" id="UP000886523"/>
    </source>
</evidence>
<name>A0A9P6DMN5_9AGAM</name>
<dbReference type="EMBL" id="MU129307">
    <property type="protein sequence ID" value="KAF9503740.1"/>
    <property type="molecule type" value="Genomic_DNA"/>
</dbReference>
<reference evidence="2" key="1">
    <citation type="journal article" date="2020" name="Nat. Commun.">
        <title>Large-scale genome sequencing of mycorrhizal fungi provides insights into the early evolution of symbiotic traits.</title>
        <authorList>
            <person name="Miyauchi S."/>
            <person name="Kiss E."/>
            <person name="Kuo A."/>
            <person name="Drula E."/>
            <person name="Kohler A."/>
            <person name="Sanchez-Garcia M."/>
            <person name="Morin E."/>
            <person name="Andreopoulos B."/>
            <person name="Barry K.W."/>
            <person name="Bonito G."/>
            <person name="Buee M."/>
            <person name="Carver A."/>
            <person name="Chen C."/>
            <person name="Cichocki N."/>
            <person name="Clum A."/>
            <person name="Culley D."/>
            <person name="Crous P.W."/>
            <person name="Fauchery L."/>
            <person name="Girlanda M."/>
            <person name="Hayes R.D."/>
            <person name="Keri Z."/>
            <person name="LaButti K."/>
            <person name="Lipzen A."/>
            <person name="Lombard V."/>
            <person name="Magnuson J."/>
            <person name="Maillard F."/>
            <person name="Murat C."/>
            <person name="Nolan M."/>
            <person name="Ohm R.A."/>
            <person name="Pangilinan J."/>
            <person name="Pereira M.F."/>
            <person name="Perotto S."/>
            <person name="Peter M."/>
            <person name="Pfister S."/>
            <person name="Riley R."/>
            <person name="Sitrit Y."/>
            <person name="Stielow J.B."/>
            <person name="Szollosi G."/>
            <person name="Zifcakova L."/>
            <person name="Stursova M."/>
            <person name="Spatafora J.W."/>
            <person name="Tedersoo L."/>
            <person name="Vaario L.M."/>
            <person name="Yamada A."/>
            <person name="Yan M."/>
            <person name="Wang P."/>
            <person name="Xu J."/>
            <person name="Bruns T."/>
            <person name="Baldrian P."/>
            <person name="Vilgalys R."/>
            <person name="Dunand C."/>
            <person name="Henrissat B."/>
            <person name="Grigoriev I.V."/>
            <person name="Hibbett D."/>
            <person name="Nagy L.G."/>
            <person name="Martin F.M."/>
        </authorList>
    </citation>
    <scope>NUCLEOTIDE SEQUENCE</scope>
    <source>
        <strain evidence="2">UP504</strain>
    </source>
</reference>